<dbReference type="EMBL" id="LJPM01000641">
    <property type="protein sequence ID" value="KPW07004.1"/>
    <property type="molecule type" value="Genomic_DNA"/>
</dbReference>
<dbReference type="Proteomes" id="UP000050297">
    <property type="component" value="Unassembled WGS sequence"/>
</dbReference>
<reference evidence="1 2" key="1">
    <citation type="submission" date="2015-09" db="EMBL/GenBank/DDBJ databases">
        <title>Genome announcement of multiple Pseudomonas syringae strains.</title>
        <authorList>
            <person name="Thakur S."/>
            <person name="Wang P.W."/>
            <person name="Gong Y."/>
            <person name="Weir B.S."/>
            <person name="Guttman D.S."/>
        </authorList>
    </citation>
    <scope>NUCLEOTIDE SEQUENCE [LARGE SCALE GENOMIC DNA]</scope>
    <source>
        <strain evidence="1 2">ICMP2802</strain>
    </source>
</reference>
<dbReference type="PATRIC" id="fig|199198.4.peg.873"/>
<name>A0A0L8IRG2_PSESX</name>
<comment type="caution">
    <text evidence="1">The sequence shown here is derived from an EMBL/GenBank/DDBJ whole genome shotgun (WGS) entry which is preliminary data.</text>
</comment>
<accession>A0A0L8IRG2</accession>
<organism evidence="1 2">
    <name type="scientific">Pseudomonas syringae pv. aceris</name>
    <dbReference type="NCBI Taxonomy" id="199198"/>
    <lineage>
        <taxon>Bacteria</taxon>
        <taxon>Pseudomonadati</taxon>
        <taxon>Pseudomonadota</taxon>
        <taxon>Gammaproteobacteria</taxon>
        <taxon>Pseudomonadales</taxon>
        <taxon>Pseudomonadaceae</taxon>
        <taxon>Pseudomonas</taxon>
        <taxon>Pseudomonas syringae</taxon>
    </lineage>
</organism>
<evidence type="ECO:0000313" key="2">
    <source>
        <dbReference type="Proteomes" id="UP000050297"/>
    </source>
</evidence>
<sequence>MQMHCTSRAKPAFGRIINIPALALAYRNDGYHYPIFLDSIDESVSCTAQLDFVMIWHAMKRIAWNSW</sequence>
<proteinExistence type="predicted"/>
<evidence type="ECO:0000313" key="1">
    <source>
        <dbReference type="EMBL" id="KPW07004.1"/>
    </source>
</evidence>
<dbReference type="AlphaFoldDB" id="A0A0L8IRG2"/>
<protein>
    <submittedName>
        <fullName evidence="1">Uncharacterized protein</fullName>
    </submittedName>
</protein>
<gene>
    <name evidence="1" type="ORF">ALO91_00587</name>
</gene>